<gene>
    <name evidence="3" type="ORF">QBC41DRAFT_395909</name>
</gene>
<evidence type="ECO:0000313" key="3">
    <source>
        <dbReference type="EMBL" id="KAK0667483.1"/>
    </source>
</evidence>
<evidence type="ECO:0008006" key="5">
    <source>
        <dbReference type="Google" id="ProtNLM"/>
    </source>
</evidence>
<protein>
    <recommendedName>
        <fullName evidence="5">Transmembrane protein</fullName>
    </recommendedName>
</protein>
<feature type="region of interest" description="Disordered" evidence="1">
    <location>
        <begin position="272"/>
        <end position="313"/>
    </location>
</feature>
<organism evidence="3 4">
    <name type="scientific">Cercophora samala</name>
    <dbReference type="NCBI Taxonomy" id="330535"/>
    <lineage>
        <taxon>Eukaryota</taxon>
        <taxon>Fungi</taxon>
        <taxon>Dikarya</taxon>
        <taxon>Ascomycota</taxon>
        <taxon>Pezizomycotina</taxon>
        <taxon>Sordariomycetes</taxon>
        <taxon>Sordariomycetidae</taxon>
        <taxon>Sordariales</taxon>
        <taxon>Lasiosphaeriaceae</taxon>
        <taxon>Cercophora</taxon>
    </lineage>
</organism>
<feature type="region of interest" description="Disordered" evidence="1">
    <location>
        <begin position="140"/>
        <end position="175"/>
    </location>
</feature>
<feature type="transmembrane region" description="Helical" evidence="2">
    <location>
        <begin position="87"/>
        <end position="110"/>
    </location>
</feature>
<keyword evidence="2" id="KW-0472">Membrane</keyword>
<evidence type="ECO:0000313" key="4">
    <source>
        <dbReference type="Proteomes" id="UP001174997"/>
    </source>
</evidence>
<feature type="compositionally biased region" description="Low complexity" evidence="1">
    <location>
        <begin position="160"/>
        <end position="173"/>
    </location>
</feature>
<accession>A0AA39ZBS9</accession>
<keyword evidence="2" id="KW-1133">Transmembrane helix</keyword>
<reference evidence="3" key="1">
    <citation type="submission" date="2023-06" db="EMBL/GenBank/DDBJ databases">
        <title>Genome-scale phylogeny and comparative genomics of the fungal order Sordariales.</title>
        <authorList>
            <consortium name="Lawrence Berkeley National Laboratory"/>
            <person name="Hensen N."/>
            <person name="Bonometti L."/>
            <person name="Westerberg I."/>
            <person name="Brannstrom I.O."/>
            <person name="Guillou S."/>
            <person name="Cros-Aarteil S."/>
            <person name="Calhoun S."/>
            <person name="Haridas S."/>
            <person name="Kuo A."/>
            <person name="Mondo S."/>
            <person name="Pangilinan J."/>
            <person name="Riley R."/>
            <person name="Labutti K."/>
            <person name="Andreopoulos B."/>
            <person name="Lipzen A."/>
            <person name="Chen C."/>
            <person name="Yanf M."/>
            <person name="Daum C."/>
            <person name="Ng V."/>
            <person name="Clum A."/>
            <person name="Steindorff A."/>
            <person name="Ohm R."/>
            <person name="Martin F."/>
            <person name="Silar P."/>
            <person name="Natvig D."/>
            <person name="Lalanne C."/>
            <person name="Gautier V."/>
            <person name="Ament-Velasquez S.L."/>
            <person name="Kruys A."/>
            <person name="Hutchinson M.I."/>
            <person name="Powell A.J."/>
            <person name="Barry K."/>
            <person name="Miller A.N."/>
            <person name="Grigoriev I.V."/>
            <person name="Debuchy R."/>
            <person name="Gladieux P."/>
            <person name="Thoren M.H."/>
            <person name="Johannesson H."/>
        </authorList>
    </citation>
    <scope>NUCLEOTIDE SEQUENCE</scope>
    <source>
        <strain evidence="3">CBS 307.81</strain>
    </source>
</reference>
<dbReference type="Proteomes" id="UP001174997">
    <property type="component" value="Unassembled WGS sequence"/>
</dbReference>
<evidence type="ECO:0000256" key="2">
    <source>
        <dbReference type="SAM" id="Phobius"/>
    </source>
</evidence>
<feature type="compositionally biased region" description="Low complexity" evidence="1">
    <location>
        <begin position="211"/>
        <end position="238"/>
    </location>
</feature>
<feature type="region of interest" description="Disordered" evidence="1">
    <location>
        <begin position="187"/>
        <end position="246"/>
    </location>
</feature>
<sequence length="313" mass="33503">MAEAAPSSDQWFMKLTGNESTSIIVVIIIGWAAISSLMTLCMLVWRPPPHSGDGPGDGDDNGDCENFIRVLREECCLFPCYFMAHFFVVFLVPPVVAIILGVSKLGCVGIKVMKMIGIKKCCGVEWDCLKTSNKNKNMDLDLEAGNGNGDGRENEQANSEVGAEGPAPGAGVVSSPLRPEVAMVARPEPARTQAPNVSRTTPAQQPRSGIRRQSTTRTASTVRTTHTASTAGATHGSGLASQQSRINTSAARRSLLQSPTLTAENLSILHHSMVEVESSQTGTRERGAATRGGDQTPPPRYEELDTRNTRQQG</sequence>
<name>A0AA39ZBS9_9PEZI</name>
<evidence type="ECO:0000256" key="1">
    <source>
        <dbReference type="SAM" id="MobiDB-lite"/>
    </source>
</evidence>
<feature type="compositionally biased region" description="Polar residues" evidence="1">
    <location>
        <begin position="193"/>
        <end position="207"/>
    </location>
</feature>
<feature type="transmembrane region" description="Helical" evidence="2">
    <location>
        <begin position="21"/>
        <end position="45"/>
    </location>
</feature>
<dbReference type="AlphaFoldDB" id="A0AA39ZBS9"/>
<comment type="caution">
    <text evidence="3">The sequence shown here is derived from an EMBL/GenBank/DDBJ whole genome shotgun (WGS) entry which is preliminary data.</text>
</comment>
<proteinExistence type="predicted"/>
<keyword evidence="2" id="KW-0812">Transmembrane</keyword>
<dbReference type="EMBL" id="JAULSY010000071">
    <property type="protein sequence ID" value="KAK0667483.1"/>
    <property type="molecule type" value="Genomic_DNA"/>
</dbReference>
<feature type="compositionally biased region" description="Basic and acidic residues" evidence="1">
    <location>
        <begin position="300"/>
        <end position="313"/>
    </location>
</feature>
<keyword evidence="4" id="KW-1185">Reference proteome</keyword>